<feature type="transmembrane region" description="Helical" evidence="1">
    <location>
        <begin position="245"/>
        <end position="263"/>
    </location>
</feature>
<dbReference type="RefSeq" id="XP_007771910.1">
    <property type="nucleotide sequence ID" value="XM_007773720.1"/>
</dbReference>
<evidence type="ECO:0000256" key="1">
    <source>
        <dbReference type="SAM" id="Phobius"/>
    </source>
</evidence>
<gene>
    <name evidence="2" type="ORF">CONPUDRAFT_75728</name>
</gene>
<feature type="transmembrane region" description="Helical" evidence="1">
    <location>
        <begin position="43"/>
        <end position="64"/>
    </location>
</feature>
<comment type="caution">
    <text evidence="2">The sequence shown here is derived from an EMBL/GenBank/DDBJ whole genome shotgun (WGS) entry which is preliminary data.</text>
</comment>
<dbReference type="Proteomes" id="UP000053558">
    <property type="component" value="Unassembled WGS sequence"/>
</dbReference>
<accession>A0A5M3MH85</accession>
<dbReference type="KEGG" id="cput:CONPUDRAFT_75728"/>
<dbReference type="AlphaFoldDB" id="A0A5M3MH85"/>
<sequence length="304" mass="33760">MHLSVANSTPQSSAKRFRTRFTSSSNMADALTSAFLHLQMSGYTYAIALAVALYDYGEFILLNCQCFVWTKRSKSSGCVDCLCLGVLSITDGTPLPKKLSKQLSSAALLYGSVRLHFCDLRYGGLICAIRYGTWVIGEITLLAPLAALQLEQVLMIILLIVLFRGIPIVETTMLYFHACDFGITRLNLPKWVMSVTKLTFVLFQTIFLMLTLSCYATYLKETRQRHTWKLWTGDDLRVVLIRDNAVFFLVSSVPMIFGAILWADPGLNEVTPATSLSSECSANRACIVSCNGVERGQRDTTANL</sequence>
<feature type="transmembrane region" description="Helical" evidence="1">
    <location>
        <begin position="153"/>
        <end position="178"/>
    </location>
</feature>
<evidence type="ECO:0000313" key="3">
    <source>
        <dbReference type="Proteomes" id="UP000053558"/>
    </source>
</evidence>
<evidence type="ECO:0000313" key="2">
    <source>
        <dbReference type="EMBL" id="EIW77981.1"/>
    </source>
</evidence>
<feature type="transmembrane region" description="Helical" evidence="1">
    <location>
        <begin position="198"/>
        <end position="219"/>
    </location>
</feature>
<keyword evidence="3" id="KW-1185">Reference proteome</keyword>
<dbReference type="EMBL" id="JH711583">
    <property type="protein sequence ID" value="EIW77981.1"/>
    <property type="molecule type" value="Genomic_DNA"/>
</dbReference>
<keyword evidence="1" id="KW-1133">Transmembrane helix</keyword>
<reference evidence="3" key="1">
    <citation type="journal article" date="2012" name="Science">
        <title>The Paleozoic origin of enzymatic lignin decomposition reconstructed from 31 fungal genomes.</title>
        <authorList>
            <person name="Floudas D."/>
            <person name="Binder M."/>
            <person name="Riley R."/>
            <person name="Barry K."/>
            <person name="Blanchette R.A."/>
            <person name="Henrissat B."/>
            <person name="Martinez A.T."/>
            <person name="Otillar R."/>
            <person name="Spatafora J.W."/>
            <person name="Yadav J.S."/>
            <person name="Aerts A."/>
            <person name="Benoit I."/>
            <person name="Boyd A."/>
            <person name="Carlson A."/>
            <person name="Copeland A."/>
            <person name="Coutinho P.M."/>
            <person name="de Vries R.P."/>
            <person name="Ferreira P."/>
            <person name="Findley K."/>
            <person name="Foster B."/>
            <person name="Gaskell J."/>
            <person name="Glotzer D."/>
            <person name="Gorecki P."/>
            <person name="Heitman J."/>
            <person name="Hesse C."/>
            <person name="Hori C."/>
            <person name="Igarashi K."/>
            <person name="Jurgens J.A."/>
            <person name="Kallen N."/>
            <person name="Kersten P."/>
            <person name="Kohler A."/>
            <person name="Kuees U."/>
            <person name="Kumar T.K.A."/>
            <person name="Kuo A."/>
            <person name="LaButti K."/>
            <person name="Larrondo L.F."/>
            <person name="Lindquist E."/>
            <person name="Ling A."/>
            <person name="Lombard V."/>
            <person name="Lucas S."/>
            <person name="Lundell T."/>
            <person name="Martin R."/>
            <person name="McLaughlin D.J."/>
            <person name="Morgenstern I."/>
            <person name="Morin E."/>
            <person name="Murat C."/>
            <person name="Nagy L.G."/>
            <person name="Nolan M."/>
            <person name="Ohm R.A."/>
            <person name="Patyshakuliyeva A."/>
            <person name="Rokas A."/>
            <person name="Ruiz-Duenas F.J."/>
            <person name="Sabat G."/>
            <person name="Salamov A."/>
            <person name="Samejima M."/>
            <person name="Schmutz J."/>
            <person name="Slot J.C."/>
            <person name="St John F."/>
            <person name="Stenlid J."/>
            <person name="Sun H."/>
            <person name="Sun S."/>
            <person name="Syed K."/>
            <person name="Tsang A."/>
            <person name="Wiebenga A."/>
            <person name="Young D."/>
            <person name="Pisabarro A."/>
            <person name="Eastwood D.C."/>
            <person name="Martin F."/>
            <person name="Cullen D."/>
            <person name="Grigoriev I.V."/>
            <person name="Hibbett D.S."/>
        </authorList>
    </citation>
    <scope>NUCLEOTIDE SEQUENCE [LARGE SCALE GENOMIC DNA]</scope>
    <source>
        <strain evidence="3">RWD-64-598 SS2</strain>
    </source>
</reference>
<proteinExistence type="predicted"/>
<organism evidence="2 3">
    <name type="scientific">Coniophora puteana (strain RWD-64-598)</name>
    <name type="common">Brown rot fungus</name>
    <dbReference type="NCBI Taxonomy" id="741705"/>
    <lineage>
        <taxon>Eukaryota</taxon>
        <taxon>Fungi</taxon>
        <taxon>Dikarya</taxon>
        <taxon>Basidiomycota</taxon>
        <taxon>Agaricomycotina</taxon>
        <taxon>Agaricomycetes</taxon>
        <taxon>Agaricomycetidae</taxon>
        <taxon>Boletales</taxon>
        <taxon>Coniophorineae</taxon>
        <taxon>Coniophoraceae</taxon>
        <taxon>Coniophora</taxon>
    </lineage>
</organism>
<protein>
    <submittedName>
        <fullName evidence="2">Uncharacterized protein</fullName>
    </submittedName>
</protein>
<keyword evidence="1" id="KW-0812">Transmembrane</keyword>
<keyword evidence="1" id="KW-0472">Membrane</keyword>
<name>A0A5M3MH85_CONPW</name>
<dbReference type="GeneID" id="19209409"/>